<evidence type="ECO:0000313" key="4">
    <source>
        <dbReference type="Proteomes" id="UP000636479"/>
    </source>
</evidence>
<dbReference type="OrthoDB" id="2924818at2759"/>
<dbReference type="GO" id="GO:0003839">
    <property type="term" value="F:gamma-glutamylcyclotransferase activity"/>
    <property type="evidence" value="ECO:0007669"/>
    <property type="project" value="UniProtKB-EC"/>
</dbReference>
<dbReference type="AlphaFoldDB" id="A0A8H6VVG4"/>
<dbReference type="EC" id="4.3.2.9" evidence="1"/>
<dbReference type="InterPro" id="IPR017939">
    <property type="entry name" value="G-Glutamylcylcotransferase"/>
</dbReference>
<dbReference type="PANTHER" id="PTHR12935">
    <property type="entry name" value="GAMMA-GLUTAMYLCYCLOTRANSFERASE"/>
    <property type="match status" value="1"/>
</dbReference>
<dbReference type="SUPFAM" id="SSF110857">
    <property type="entry name" value="Gamma-glutamyl cyclotransferase-like"/>
    <property type="match status" value="1"/>
</dbReference>
<dbReference type="RefSeq" id="XP_037216745.1">
    <property type="nucleotide sequence ID" value="XM_037367351.1"/>
</dbReference>
<gene>
    <name evidence="3" type="ORF">MIND_01077800</name>
</gene>
<dbReference type="InterPro" id="IPR013024">
    <property type="entry name" value="GGCT-like"/>
</dbReference>
<accession>A0A8H6VVG4</accession>
<evidence type="ECO:0000256" key="1">
    <source>
        <dbReference type="ARBA" id="ARBA00012346"/>
    </source>
</evidence>
<dbReference type="InterPro" id="IPR036568">
    <property type="entry name" value="GGCT-like_sf"/>
</dbReference>
<name>A0A8H6VVG4_9AGAR</name>
<dbReference type="GeneID" id="59349867"/>
<protein>
    <recommendedName>
        <fullName evidence="1">gamma-glutamylcyclotransferase</fullName>
        <ecNumber evidence="1">4.3.2.9</ecNumber>
    </recommendedName>
</protein>
<sequence>MGMQAQLAQLNVALNPDAVHAHPPAPPPTRYFGYGSNLWIHQMDTRCPGNTLLGVAFLRDWRWIINTRGTPRSCPPRTPSCTRCCTRHRRRDEAALDRHEGVPRSYVKQTHPVTLVGPDGSHSTTLDALVYVDVQRTQEGPPKPEYVHRINSGICDAVRAGVPEEYVRGVSAAVYPGGTRESIGQAGGGGALAAALGRLG</sequence>
<dbReference type="CDD" id="cd06661">
    <property type="entry name" value="GGCT_like"/>
    <property type="match status" value="1"/>
</dbReference>
<comment type="caution">
    <text evidence="3">The sequence shown here is derived from an EMBL/GenBank/DDBJ whole genome shotgun (WGS) entry which is preliminary data.</text>
</comment>
<dbReference type="PANTHER" id="PTHR12935:SF0">
    <property type="entry name" value="GAMMA-GLUTAMYLCYCLOTRANSFERASE"/>
    <property type="match status" value="1"/>
</dbReference>
<proteinExistence type="predicted"/>
<dbReference type="Gene3D" id="3.10.490.10">
    <property type="entry name" value="Gamma-glutamyl cyclotransferase-like"/>
    <property type="match status" value="1"/>
</dbReference>
<reference evidence="3" key="1">
    <citation type="submission" date="2020-05" db="EMBL/GenBank/DDBJ databases">
        <title>Mycena genomes resolve the evolution of fungal bioluminescence.</title>
        <authorList>
            <person name="Tsai I.J."/>
        </authorList>
    </citation>
    <scope>NUCLEOTIDE SEQUENCE</scope>
    <source>
        <strain evidence="3">171206Taipei</strain>
    </source>
</reference>
<evidence type="ECO:0000313" key="3">
    <source>
        <dbReference type="EMBL" id="KAF7295382.1"/>
    </source>
</evidence>
<keyword evidence="2" id="KW-0456">Lyase</keyword>
<dbReference type="Proteomes" id="UP000636479">
    <property type="component" value="Unassembled WGS sequence"/>
</dbReference>
<dbReference type="EMBL" id="JACAZF010000009">
    <property type="protein sequence ID" value="KAF7295382.1"/>
    <property type="molecule type" value="Genomic_DNA"/>
</dbReference>
<keyword evidence="4" id="KW-1185">Reference proteome</keyword>
<evidence type="ECO:0000256" key="2">
    <source>
        <dbReference type="ARBA" id="ARBA00023239"/>
    </source>
</evidence>
<organism evidence="3 4">
    <name type="scientific">Mycena indigotica</name>
    <dbReference type="NCBI Taxonomy" id="2126181"/>
    <lineage>
        <taxon>Eukaryota</taxon>
        <taxon>Fungi</taxon>
        <taxon>Dikarya</taxon>
        <taxon>Basidiomycota</taxon>
        <taxon>Agaricomycotina</taxon>
        <taxon>Agaricomycetes</taxon>
        <taxon>Agaricomycetidae</taxon>
        <taxon>Agaricales</taxon>
        <taxon>Marasmiineae</taxon>
        <taxon>Mycenaceae</taxon>
        <taxon>Mycena</taxon>
    </lineage>
</organism>